<feature type="compositionally biased region" description="Polar residues" evidence="1">
    <location>
        <begin position="202"/>
        <end position="217"/>
    </location>
</feature>
<proteinExistence type="predicted"/>
<evidence type="ECO:0000313" key="3">
    <source>
        <dbReference type="EMBL" id="AMP42390.1"/>
    </source>
</evidence>
<dbReference type="InterPro" id="IPR006640">
    <property type="entry name" value="SprT-like_domain"/>
</dbReference>
<dbReference type="EMBL" id="KU736876">
    <property type="protein sequence ID" value="AMP42390.1"/>
    <property type="molecule type" value="Genomic_DNA"/>
</dbReference>
<feature type="region of interest" description="Disordered" evidence="1">
    <location>
        <begin position="202"/>
        <end position="246"/>
    </location>
</feature>
<organism evidence="3">
    <name type="scientific">uncultured bacterium IN-11</name>
    <dbReference type="NCBI Taxonomy" id="1805589"/>
    <lineage>
        <taxon>Bacteria</taxon>
        <taxon>environmental samples</taxon>
    </lineage>
</organism>
<sequence>MKPAIEAYQQLQEAYEFFNKELFDEQLPNMLITFQRGKRTFSYFSPARFDGKAKTDELAINPEYLGCRPLTDTLASLVHDMVHAWQHYIAEKKARTGYHDRVWADKMEEIGLMPSDTGAVGGKRTGQSMSHYVIPNGLFQKKVFALIKDGFEISWYDALANQDMLISSEIKKEVFDDWIGQAHGDEALVERLTTTINRKGNVTNLPLSDQGSNISQIDDNHDSDPQDASSPPSYISVVPPTKGKSNRIKYTCSSCSINVWGKANLKLSCLDCDTPLLPSNDN</sequence>
<feature type="domain" description="SprT-like" evidence="2">
    <location>
        <begin position="11"/>
        <end position="112"/>
    </location>
</feature>
<feature type="compositionally biased region" description="Low complexity" evidence="1">
    <location>
        <begin position="226"/>
        <end position="240"/>
    </location>
</feature>
<dbReference type="AlphaFoldDB" id="A0A142BWA2"/>
<evidence type="ECO:0000259" key="2">
    <source>
        <dbReference type="Pfam" id="PF10263"/>
    </source>
</evidence>
<dbReference type="GO" id="GO:0006950">
    <property type="term" value="P:response to stress"/>
    <property type="evidence" value="ECO:0007669"/>
    <property type="project" value="UniProtKB-ARBA"/>
</dbReference>
<reference evidence="3" key="1">
    <citation type="journal article" date="2016" name="Appl. Environ. Microbiol.">
        <title>Diversity of the Tetracycline Mobilome within a Chinese Pig Manure Sample.</title>
        <authorList>
            <person name="Leclercq S.O."/>
            <person name="Wang C."/>
            <person name="Zhu Y."/>
            <person name="Wu H."/>
            <person name="Du X."/>
            <person name="Liu Z."/>
            <person name="Feng J."/>
        </authorList>
    </citation>
    <scope>NUCLEOTIDE SEQUENCE</scope>
</reference>
<accession>A0A142BWA2</accession>
<evidence type="ECO:0000256" key="1">
    <source>
        <dbReference type="SAM" id="MobiDB-lite"/>
    </source>
</evidence>
<reference evidence="3" key="2">
    <citation type="submission" date="2016-02" db="EMBL/GenBank/DDBJ databases">
        <authorList>
            <person name="Wen L."/>
            <person name="He K."/>
            <person name="Yang H."/>
        </authorList>
    </citation>
    <scope>NUCLEOTIDE SEQUENCE</scope>
</reference>
<name>A0A142BWA2_9BACT</name>
<protein>
    <submittedName>
        <fullName evidence="3">Putative zinc metalloproteinase Mpr protein</fullName>
    </submittedName>
</protein>
<dbReference type="Pfam" id="PF10263">
    <property type="entry name" value="SprT-like"/>
    <property type="match status" value="1"/>
</dbReference>